<sequence>MREHLAFLEQELVGSPDTPPALRPSQAQQVAALSRLSWICAAMGAADSRALLLPFLESYQDSRRDADEILSVLAAQWRAVARGVAGACTQQKAGADRKTQRGGAGAGEVDREVFEALGRIVASLEVLAAMEEKCIRDEAVTSMLYLLNFFPEFAAQKAFAQRFLLPAAARLAQNESGLFFSRCSAAKLLPALFPLANAAPEHEREGGAGEEEKEKKEKPGAAEEERKPLEDAARRGDERDKVGGRELDRGELKEIFEKLLVNEALLVRRDAALEVPAFVRHWRRVREQTRRREDSSRSAEEAHASELAPNPEGLGDYFLSLLKKMSSETIDFLRAAAVSALIQLALLFPATSSSAYAASFDALAVLPFLSAAVSDASWRVRAVVARALPRLVGVFRRQLFASHFFPFLQQLLRDSALRDVRQEAIRAVGEVAALLSAEEVQQSLVPLLPALIQENSNAGAVAQPMSAVPVIAPPTLASPLNSNSPLLVPVLEVALPVARAAGPAGAQIIMSSLATLANVREEGHVRMLLAQQAGEFCRLVAAKGGRASPESPEAVRLIEGLCAALGPAAGGGDWTLRVQLIEQVVPISSAFGLDFFTKHLQGLFINALSDHVYGVREAAVDACQPLTAEFGSRWAIDVLLPRLREVYFLGGSGRGDARGGSNGFDFFSSLPSQGRLSSSYLERIAVLHAVPKIAASFTTSETETHLLPFILAALKDEVPNVKFTGAEVVRLMVAAKTMPATAYVSKELFPILSALSNDPDVDVRFCCQLALAVARS</sequence>
<proteinExistence type="predicted"/>
<keyword evidence="1" id="KW-0677">Repeat</keyword>
<dbReference type="RefSeq" id="XP_029217688.1">
    <property type="nucleotide sequence ID" value="XM_029366257.1"/>
</dbReference>
<dbReference type="Gene3D" id="1.25.10.10">
    <property type="entry name" value="Leucine-rich Repeat Variant"/>
    <property type="match status" value="1"/>
</dbReference>
<dbReference type="AlphaFoldDB" id="A0A2A9M6U8"/>
<feature type="region of interest" description="Disordered" evidence="3">
    <location>
        <begin position="289"/>
        <end position="308"/>
    </location>
</feature>
<accession>A0A2A9M6U8</accession>
<dbReference type="InterPro" id="IPR011989">
    <property type="entry name" value="ARM-like"/>
</dbReference>
<reference evidence="4 5" key="1">
    <citation type="submission" date="2017-09" db="EMBL/GenBank/DDBJ databases">
        <title>Genome sequencing of Besnoitia besnoiti strain Bb-Ger1.</title>
        <authorList>
            <person name="Schares G."/>
            <person name="Venepally P."/>
            <person name="Lorenzi H.A."/>
        </authorList>
    </citation>
    <scope>NUCLEOTIDE SEQUENCE [LARGE SCALE GENOMIC DNA]</scope>
    <source>
        <strain evidence="4 5">Bb-Ger1</strain>
    </source>
</reference>
<evidence type="ECO:0000313" key="5">
    <source>
        <dbReference type="Proteomes" id="UP000224006"/>
    </source>
</evidence>
<dbReference type="GeneID" id="40312822"/>
<organism evidence="4 5">
    <name type="scientific">Besnoitia besnoiti</name>
    <name type="common">Apicomplexan protozoan</name>
    <dbReference type="NCBI Taxonomy" id="94643"/>
    <lineage>
        <taxon>Eukaryota</taxon>
        <taxon>Sar</taxon>
        <taxon>Alveolata</taxon>
        <taxon>Apicomplexa</taxon>
        <taxon>Conoidasida</taxon>
        <taxon>Coccidia</taxon>
        <taxon>Eucoccidiorida</taxon>
        <taxon>Eimeriorina</taxon>
        <taxon>Sarcocystidae</taxon>
        <taxon>Besnoitia</taxon>
    </lineage>
</organism>
<dbReference type="GO" id="GO:0005634">
    <property type="term" value="C:nucleus"/>
    <property type="evidence" value="ECO:0007669"/>
    <property type="project" value="TreeGrafter"/>
</dbReference>
<name>A0A2A9M6U8_BESBE</name>
<dbReference type="STRING" id="94643.A0A2A9M6U8"/>
<dbReference type="GO" id="GO:0019888">
    <property type="term" value="F:protein phosphatase regulator activity"/>
    <property type="evidence" value="ECO:0007669"/>
    <property type="project" value="TreeGrafter"/>
</dbReference>
<dbReference type="InterPro" id="IPR021133">
    <property type="entry name" value="HEAT_type_2"/>
</dbReference>
<dbReference type="PROSITE" id="PS50077">
    <property type="entry name" value="HEAT_REPEAT"/>
    <property type="match status" value="2"/>
</dbReference>
<feature type="region of interest" description="Disordered" evidence="3">
    <location>
        <begin position="200"/>
        <end position="242"/>
    </location>
</feature>
<keyword evidence="5" id="KW-1185">Reference proteome</keyword>
<dbReference type="GO" id="GO:0005829">
    <property type="term" value="C:cytosol"/>
    <property type="evidence" value="ECO:0007669"/>
    <property type="project" value="TreeGrafter"/>
</dbReference>
<dbReference type="InterPro" id="IPR051023">
    <property type="entry name" value="PP2A_Regulatory_Subunit_A"/>
</dbReference>
<evidence type="ECO:0000313" key="4">
    <source>
        <dbReference type="EMBL" id="PFH33679.1"/>
    </source>
</evidence>
<dbReference type="PANTHER" id="PTHR10648:SF4">
    <property type="entry name" value="PROTEIN PHOSPHATASE 2 (FORMERLY 2A), REGULATORY SUBUNIT A, BETA ISOFORM-RELATED"/>
    <property type="match status" value="1"/>
</dbReference>
<evidence type="ECO:0000256" key="2">
    <source>
        <dbReference type="PROSITE-ProRule" id="PRU00103"/>
    </source>
</evidence>
<feature type="repeat" description="HEAT" evidence="2">
    <location>
        <begin position="404"/>
        <end position="443"/>
    </location>
</feature>
<dbReference type="InterPro" id="IPR016024">
    <property type="entry name" value="ARM-type_fold"/>
</dbReference>
<comment type="caution">
    <text evidence="4">The sequence shown here is derived from an EMBL/GenBank/DDBJ whole genome shotgun (WGS) entry which is preliminary data.</text>
</comment>
<dbReference type="SUPFAM" id="SSF48371">
    <property type="entry name" value="ARM repeat"/>
    <property type="match status" value="1"/>
</dbReference>
<dbReference type="PANTHER" id="PTHR10648">
    <property type="entry name" value="SERINE/THREONINE-PROTEIN PHOSPHATASE PP2A 65 KDA REGULATORY SUBUNIT"/>
    <property type="match status" value="1"/>
</dbReference>
<dbReference type="VEuPathDB" id="ToxoDB:BESB_078950"/>
<feature type="compositionally biased region" description="Basic and acidic residues" evidence="3">
    <location>
        <begin position="289"/>
        <end position="304"/>
    </location>
</feature>
<dbReference type="EMBL" id="NWUJ01000008">
    <property type="protein sequence ID" value="PFH33679.1"/>
    <property type="molecule type" value="Genomic_DNA"/>
</dbReference>
<protein>
    <submittedName>
        <fullName evidence="4">HEAT repeat-containing protein</fullName>
    </submittedName>
</protein>
<dbReference type="KEGG" id="bbes:BESB_078950"/>
<gene>
    <name evidence="4" type="ORF">BESB_078950</name>
</gene>
<evidence type="ECO:0000256" key="1">
    <source>
        <dbReference type="ARBA" id="ARBA00022737"/>
    </source>
</evidence>
<feature type="repeat" description="HEAT" evidence="2">
    <location>
        <begin position="365"/>
        <end position="403"/>
    </location>
</feature>
<dbReference type="Proteomes" id="UP000224006">
    <property type="component" value="Chromosome VII"/>
</dbReference>
<evidence type="ECO:0000256" key="3">
    <source>
        <dbReference type="SAM" id="MobiDB-lite"/>
    </source>
</evidence>
<dbReference type="GO" id="GO:0000159">
    <property type="term" value="C:protein phosphatase type 2A complex"/>
    <property type="evidence" value="ECO:0007669"/>
    <property type="project" value="TreeGrafter"/>
</dbReference>
<dbReference type="OrthoDB" id="340346at2759"/>